<accession>A0ABV8JA55</accession>
<dbReference type="PANTHER" id="PTHR30121:SF11">
    <property type="entry name" value="AAA+ ATPASE DOMAIN-CONTAINING PROTEIN"/>
    <property type="match status" value="1"/>
</dbReference>
<dbReference type="EMBL" id="JBHSBL010000029">
    <property type="protein sequence ID" value="MFC4071904.1"/>
    <property type="molecule type" value="Genomic_DNA"/>
</dbReference>
<feature type="region of interest" description="Disordered" evidence="1">
    <location>
        <begin position="758"/>
        <end position="781"/>
    </location>
</feature>
<comment type="caution">
    <text evidence="4">The sequence shown here is derived from an EMBL/GenBank/DDBJ whole genome shotgun (WGS) entry which is preliminary data.</text>
</comment>
<name>A0ABV8JA55_9ACTN</name>
<keyword evidence="2" id="KW-0812">Transmembrane</keyword>
<dbReference type="Pfam" id="PF26449">
    <property type="entry name" value="DUF8128"/>
    <property type="match status" value="1"/>
</dbReference>
<proteinExistence type="predicted"/>
<keyword evidence="5" id="KW-1185">Reference proteome</keyword>
<feature type="compositionally biased region" description="Basic residues" evidence="1">
    <location>
        <begin position="768"/>
        <end position="781"/>
    </location>
</feature>
<gene>
    <name evidence="4" type="ORF">ACFO0C_43810</name>
</gene>
<dbReference type="InterPro" id="IPR058441">
    <property type="entry name" value="DUF8128"/>
</dbReference>
<evidence type="ECO:0000313" key="4">
    <source>
        <dbReference type="EMBL" id="MFC4071904.1"/>
    </source>
</evidence>
<dbReference type="InterPro" id="IPR003593">
    <property type="entry name" value="AAA+_ATPase"/>
</dbReference>
<dbReference type="Proteomes" id="UP001595867">
    <property type="component" value="Unassembled WGS sequence"/>
</dbReference>
<dbReference type="SUPFAM" id="SSF52540">
    <property type="entry name" value="P-loop containing nucleoside triphosphate hydrolases"/>
    <property type="match status" value="1"/>
</dbReference>
<dbReference type="PANTHER" id="PTHR30121">
    <property type="entry name" value="UNCHARACTERIZED PROTEIN YJGR-RELATED"/>
    <property type="match status" value="1"/>
</dbReference>
<dbReference type="InterPro" id="IPR027417">
    <property type="entry name" value="P-loop_NTPase"/>
</dbReference>
<dbReference type="SMART" id="SM00382">
    <property type="entry name" value="AAA"/>
    <property type="match status" value="1"/>
</dbReference>
<feature type="transmembrane region" description="Helical" evidence="2">
    <location>
        <begin position="19"/>
        <end position="38"/>
    </location>
</feature>
<keyword evidence="2" id="KW-0472">Membrane</keyword>
<dbReference type="Pfam" id="PF12696">
    <property type="entry name" value="TraG-D_C"/>
    <property type="match status" value="1"/>
</dbReference>
<evidence type="ECO:0000256" key="1">
    <source>
        <dbReference type="SAM" id="MobiDB-lite"/>
    </source>
</evidence>
<dbReference type="Gene3D" id="3.40.50.300">
    <property type="entry name" value="P-loop containing nucleotide triphosphate hydrolases"/>
    <property type="match status" value="2"/>
</dbReference>
<dbReference type="RefSeq" id="WP_378072777.1">
    <property type="nucleotide sequence ID" value="NZ_JBHSBL010000029.1"/>
</dbReference>
<dbReference type="CDD" id="cd01127">
    <property type="entry name" value="TrwB_TraG_TraD_VirD4"/>
    <property type="match status" value="1"/>
</dbReference>
<reference evidence="5" key="1">
    <citation type="journal article" date="2019" name="Int. J. Syst. Evol. Microbiol.">
        <title>The Global Catalogue of Microorganisms (GCM) 10K type strain sequencing project: providing services to taxonomists for standard genome sequencing and annotation.</title>
        <authorList>
            <consortium name="The Broad Institute Genomics Platform"/>
            <consortium name="The Broad Institute Genome Sequencing Center for Infectious Disease"/>
            <person name="Wu L."/>
            <person name="Ma J."/>
        </authorList>
    </citation>
    <scope>NUCLEOTIDE SEQUENCE [LARGE SCALE GENOMIC DNA]</scope>
    <source>
        <strain evidence="5">TBRC 5832</strain>
    </source>
</reference>
<organism evidence="4 5">
    <name type="scientific">Actinoplanes subglobosus</name>
    <dbReference type="NCBI Taxonomy" id="1547892"/>
    <lineage>
        <taxon>Bacteria</taxon>
        <taxon>Bacillati</taxon>
        <taxon>Actinomycetota</taxon>
        <taxon>Actinomycetes</taxon>
        <taxon>Micromonosporales</taxon>
        <taxon>Micromonosporaceae</taxon>
        <taxon>Actinoplanes</taxon>
    </lineage>
</organism>
<protein>
    <submittedName>
        <fullName evidence="4">Type IV secretory system conjugative DNA transfer family protein</fullName>
    </submittedName>
</protein>
<evidence type="ECO:0000313" key="5">
    <source>
        <dbReference type="Proteomes" id="UP001595867"/>
    </source>
</evidence>
<dbReference type="InterPro" id="IPR051162">
    <property type="entry name" value="T4SS_component"/>
</dbReference>
<feature type="domain" description="AAA+ ATPase" evidence="3">
    <location>
        <begin position="399"/>
        <end position="710"/>
    </location>
</feature>
<sequence>MTTGIDVQGFVAWLVDRPWLAAVAVGVLVAYQIGVGRLKVWRHRRLLTGARWVIIAAPPEVQASSAAAFWTSMAGVLGTGNRWRRLLFGIAHVVWEYSWAGRTLTIRLWVPGTVPSGVAENAIRAAWPSSTITVAPAPGPPIPDGVAEQAGGGLWLQHPETLPLRTDHDADPLRALLSAGSGIRDREYACVQVLARPATGRRIRRATRLAASPRSSGGGDQLVRALIEPLLWLVDALIPGPPRKTAAPARPVRDPVADARQRQVVDKAIRVPHFEITIRYAVASTRPGDHTPARLAGLAHGFAAAAATYTRPNRLRHQPIRHPVAVLAGRQLRRGFLATVEELGVLAGLPQDLAVPGLDRARAKAMPAPAAVPSGGRTIKVLGRAQVGGHAVGLPVVDSRQHVHLIGKTGVGKSTLLLNMIMSDVHAGRGVVVIDPRGDLVLDVLDRLPAGCADRLAIIDPDQPNPAHFNPLDDDGDPHLAVDNLVGVFAKIFQRHWGPRMDDTLRVSCLTLMRQPQPTLALVPPLLNDRTWRARFTHDLSDPEGLGGFWNWYDSMNEAQRSVVIGPVLARLRQFLLRDFVKNVIGTAHSSLRMPQILDGGILLCRLPKGVLGEETTRILGSLIVARTWQAAINRATQPEQQRRDATLYVDEAHNFLNLPGSVEDMLAEARGFRLGLVLAHQNLAQLPRETADAISANARTKIVFNVDPADARELAKHTQPELDAHDLAHLDVYTAAGRLLVGNRELPAFTFTTNRAGDPLGHASQIRARHAQRHARGRKP</sequence>
<dbReference type="InterPro" id="IPR032689">
    <property type="entry name" value="TraG-D_C"/>
</dbReference>
<evidence type="ECO:0000256" key="2">
    <source>
        <dbReference type="SAM" id="Phobius"/>
    </source>
</evidence>
<evidence type="ECO:0000259" key="3">
    <source>
        <dbReference type="SMART" id="SM00382"/>
    </source>
</evidence>
<keyword evidence="2" id="KW-1133">Transmembrane helix</keyword>